<name>A0AAE0CNI7_9ROSI</name>
<evidence type="ECO:0000313" key="2">
    <source>
        <dbReference type="EMBL" id="KAK2657672.1"/>
    </source>
</evidence>
<evidence type="ECO:0000313" key="3">
    <source>
        <dbReference type="Proteomes" id="UP001280121"/>
    </source>
</evidence>
<accession>A0AAE0CNI7</accession>
<dbReference type="SUPFAM" id="SSF52047">
    <property type="entry name" value="RNI-like"/>
    <property type="match status" value="1"/>
</dbReference>
<reference evidence="2" key="1">
    <citation type="journal article" date="2023" name="Plant J.">
        <title>Genome sequences and population genomics provide insights into the demographic history, inbreeding, and mutation load of two 'living fossil' tree species of Dipteronia.</title>
        <authorList>
            <person name="Feng Y."/>
            <person name="Comes H.P."/>
            <person name="Chen J."/>
            <person name="Zhu S."/>
            <person name="Lu R."/>
            <person name="Zhang X."/>
            <person name="Li P."/>
            <person name="Qiu J."/>
            <person name="Olsen K.M."/>
            <person name="Qiu Y."/>
        </authorList>
    </citation>
    <scope>NUCLEOTIDE SEQUENCE</scope>
    <source>
        <strain evidence="2">KIB01</strain>
    </source>
</reference>
<dbReference type="InterPro" id="IPR032675">
    <property type="entry name" value="LRR_dom_sf"/>
</dbReference>
<sequence length="169" mass="19095">MICSHCEGLGTVKLFDLYRLNKIKLVCNRDLKAVYIKNLNVSSLTVSGSTIPFKIGVYHCMNLRKISLELASIKDDWLYKTISELPILESLKLAYCNELRSIKISSSSLKKLKIKKCTEGEGVKLQIDTSNLNVFLYHGYMLSFSSNALALSNIDIFLYDRDCLVTPSQ</sequence>
<comment type="caution">
    <text evidence="2">The sequence shown here is derived from an EMBL/GenBank/DDBJ whole genome shotgun (WGS) entry which is preliminary data.</text>
</comment>
<dbReference type="AlphaFoldDB" id="A0AAE0CNI7"/>
<dbReference type="PANTHER" id="PTHR34145:SF28">
    <property type="entry name" value="F-BOX DOMAIN-CONTAINING PROTEIN"/>
    <property type="match status" value="1"/>
</dbReference>
<gene>
    <name evidence="2" type="ORF">Ddye_010724</name>
</gene>
<evidence type="ECO:0000259" key="1">
    <source>
        <dbReference type="Pfam" id="PF23622"/>
    </source>
</evidence>
<keyword evidence="3" id="KW-1185">Reference proteome</keyword>
<dbReference type="InterPro" id="IPR053772">
    <property type="entry name" value="At1g61320/At1g61330-like"/>
</dbReference>
<organism evidence="2 3">
    <name type="scientific">Dipteronia dyeriana</name>
    <dbReference type="NCBI Taxonomy" id="168575"/>
    <lineage>
        <taxon>Eukaryota</taxon>
        <taxon>Viridiplantae</taxon>
        <taxon>Streptophyta</taxon>
        <taxon>Embryophyta</taxon>
        <taxon>Tracheophyta</taxon>
        <taxon>Spermatophyta</taxon>
        <taxon>Magnoliopsida</taxon>
        <taxon>eudicotyledons</taxon>
        <taxon>Gunneridae</taxon>
        <taxon>Pentapetalae</taxon>
        <taxon>rosids</taxon>
        <taxon>malvids</taxon>
        <taxon>Sapindales</taxon>
        <taxon>Sapindaceae</taxon>
        <taxon>Hippocastanoideae</taxon>
        <taxon>Acereae</taxon>
        <taxon>Dipteronia</taxon>
    </lineage>
</organism>
<protein>
    <recommendedName>
        <fullName evidence="1">At1g61320/AtMIF1 LRR domain-containing protein</fullName>
    </recommendedName>
</protein>
<dbReference type="Pfam" id="PF23622">
    <property type="entry name" value="LRR_At1g61320_AtMIF1"/>
    <property type="match status" value="1"/>
</dbReference>
<dbReference type="Proteomes" id="UP001280121">
    <property type="component" value="Unassembled WGS sequence"/>
</dbReference>
<proteinExistence type="predicted"/>
<dbReference type="PANTHER" id="PTHR34145">
    <property type="entry name" value="OS02G0105600 PROTEIN"/>
    <property type="match status" value="1"/>
</dbReference>
<feature type="domain" description="At1g61320/AtMIF1 LRR" evidence="1">
    <location>
        <begin position="59"/>
        <end position="154"/>
    </location>
</feature>
<dbReference type="InterPro" id="IPR055357">
    <property type="entry name" value="LRR_At1g61320_AtMIF1"/>
</dbReference>
<dbReference type="EMBL" id="JANJYI010000003">
    <property type="protein sequence ID" value="KAK2657672.1"/>
    <property type="molecule type" value="Genomic_DNA"/>
</dbReference>
<dbReference type="Gene3D" id="3.80.10.10">
    <property type="entry name" value="Ribonuclease Inhibitor"/>
    <property type="match status" value="1"/>
</dbReference>